<keyword evidence="2" id="KW-1185">Reference proteome</keyword>
<evidence type="ECO:0000313" key="2">
    <source>
        <dbReference type="Proteomes" id="UP000237839"/>
    </source>
</evidence>
<reference evidence="1 2" key="1">
    <citation type="submission" date="2018-02" db="EMBL/GenBank/DDBJ databases">
        <title>Solimicrobium silvestre gen. nov., sp. nov., isolated from alpine forest soil.</title>
        <authorList>
            <person name="Margesin R."/>
            <person name="Albuquerque L."/>
            <person name="Zhang D.-C."/>
            <person name="Froufe H.J.C."/>
            <person name="Severino R."/>
            <person name="Roxo I."/>
            <person name="Egas C."/>
            <person name="Da Costa M.S."/>
        </authorList>
    </citation>
    <scope>NUCLEOTIDE SEQUENCE [LARGE SCALE GENOMIC DNA]</scope>
    <source>
        <strain evidence="1 2">S20-91</strain>
    </source>
</reference>
<evidence type="ECO:0000313" key="1">
    <source>
        <dbReference type="EMBL" id="PRC91510.1"/>
    </source>
</evidence>
<dbReference type="RefSeq" id="WP_105533534.1">
    <property type="nucleotide sequence ID" value="NZ_PUGF01000022.1"/>
</dbReference>
<dbReference type="AlphaFoldDB" id="A0A2S9GUW8"/>
<evidence type="ECO:0008006" key="3">
    <source>
        <dbReference type="Google" id="ProtNLM"/>
    </source>
</evidence>
<comment type="caution">
    <text evidence="1">The sequence shown here is derived from an EMBL/GenBank/DDBJ whole genome shotgun (WGS) entry which is preliminary data.</text>
</comment>
<dbReference type="Proteomes" id="UP000237839">
    <property type="component" value="Unassembled WGS sequence"/>
</dbReference>
<sequence length="316" mass="36295">MKLFSPRTPRTPNYQAQFQQRWPHLNHPHVRSLAWLLDSSILLNTSHSRWDNQLAQLPPVNQTINNWLTELEQDSEPLVHFLALHPHTRLGHYAEHLLAFYFKWSGELVAHSVQVRSHRTIGEFDFLLNTASGLQHWEFACKFYLLVAPETKLSNYVGPNLMDNLNDKSHKIMDAQLILGQHPDAQKYLPAQLSAAKALLKGWLFYPATDTDALGEVAPLHCRGLWCRITELQHYDGDCFAILSRLKWLAPAKAYESETMSRSQLHAFLEQQFLSDSRPVLIAHLVPDGEYFVETERIFVVPDAWNLDSSILAISD</sequence>
<proteinExistence type="predicted"/>
<organism evidence="1 2">
    <name type="scientific">Solimicrobium silvestre</name>
    <dbReference type="NCBI Taxonomy" id="2099400"/>
    <lineage>
        <taxon>Bacteria</taxon>
        <taxon>Pseudomonadati</taxon>
        <taxon>Pseudomonadota</taxon>
        <taxon>Betaproteobacteria</taxon>
        <taxon>Burkholderiales</taxon>
        <taxon>Oxalobacteraceae</taxon>
        <taxon>Solimicrobium</taxon>
    </lineage>
</organism>
<name>A0A2S9GUW8_9BURK</name>
<dbReference type="OrthoDB" id="378654at2"/>
<protein>
    <recommendedName>
        <fullName evidence="3">DUF1853 domain-containing protein</fullName>
    </recommendedName>
</protein>
<accession>A0A2S9GUW8</accession>
<dbReference type="InterPro" id="IPR015003">
    <property type="entry name" value="DUF1853"/>
</dbReference>
<dbReference type="EMBL" id="PUGF01000022">
    <property type="protein sequence ID" value="PRC91510.1"/>
    <property type="molecule type" value="Genomic_DNA"/>
</dbReference>
<dbReference type="Pfam" id="PF08907">
    <property type="entry name" value="DUF1853"/>
    <property type="match status" value="1"/>
</dbReference>
<gene>
    <name evidence="1" type="ORF">S2091_3788</name>
</gene>